<keyword evidence="1" id="KW-0614">Plasmid</keyword>
<sequence length="322" mass="35683">MSETTDIGWTDATFNAWEGCTAVSPGCANCYAERRNRRFGGGTATNWGPGAPRRRTAASTWAAPKRWNRGHAKFFALHGRRRRVFCSSLSDVFDNEVPAQWRRDLADLILATPNLDWQLLTKRIGNASAMLTEMFPLGIPGNVWIGATVVDQAEADRDIPKLLTIRASVRFLSIEPMLGHINLRRHLAWPNHYGLDLPQLDRHRVGIDWVIAGGESGLLARSVHPGWIRSLRDQCAAAGIPFFFKQWGEWRPAPEIISAAGSMFHCFADGVWMQRVGARDAGNVLDSVKHEAFPIPRALAIGSQLDVTVDRATPLPSSVTIQ</sequence>
<evidence type="ECO:0000313" key="2">
    <source>
        <dbReference type="Proteomes" id="UP001056386"/>
    </source>
</evidence>
<dbReference type="InterPro" id="IPR011101">
    <property type="entry name" value="DUF5131"/>
</dbReference>
<dbReference type="Pfam" id="PF07505">
    <property type="entry name" value="DUF5131"/>
    <property type="match status" value="1"/>
</dbReference>
<dbReference type="Proteomes" id="UP001056386">
    <property type="component" value="Plasmid unnamed2"/>
</dbReference>
<gene>
    <name evidence="1" type="ORF">NFI99_13265</name>
</gene>
<organism evidence="1 2">
    <name type="scientific">Burkholderia glumae</name>
    <name type="common">Pseudomonas glumae</name>
    <dbReference type="NCBI Taxonomy" id="337"/>
    <lineage>
        <taxon>Bacteria</taxon>
        <taxon>Pseudomonadati</taxon>
        <taxon>Pseudomonadota</taxon>
        <taxon>Betaproteobacteria</taxon>
        <taxon>Burkholderiales</taxon>
        <taxon>Burkholderiaceae</taxon>
        <taxon>Burkholderia</taxon>
    </lineage>
</organism>
<protein>
    <submittedName>
        <fullName evidence="1">Phage Gp37/Gp68 family protein</fullName>
    </submittedName>
</protein>
<evidence type="ECO:0000313" key="1">
    <source>
        <dbReference type="EMBL" id="USS44366.1"/>
    </source>
</evidence>
<accession>A0ABY5BD56</accession>
<keyword evidence="2" id="KW-1185">Reference proteome</keyword>
<reference evidence="1" key="1">
    <citation type="submission" date="2022-06" db="EMBL/GenBank/DDBJ databases">
        <title>Draft genome sequence of Burkholderia glumae strain GR20004 isolated from rice panicle showing bacterial panicle blight.</title>
        <authorList>
            <person name="Choi S.Y."/>
            <person name="Lee Y.H."/>
        </authorList>
    </citation>
    <scope>NUCLEOTIDE SEQUENCE</scope>
    <source>
        <strain evidence="1">GR20004</strain>
        <plasmid evidence="1">unnamed2</plasmid>
    </source>
</reference>
<proteinExistence type="predicted"/>
<geneLocation type="plasmid" evidence="1 2">
    <name>unnamed2</name>
</geneLocation>
<dbReference type="RefSeq" id="WP_252836657.1">
    <property type="nucleotide sequence ID" value="NZ_CP052134.1"/>
</dbReference>
<dbReference type="EMBL" id="CP099585">
    <property type="protein sequence ID" value="USS44366.1"/>
    <property type="molecule type" value="Genomic_DNA"/>
</dbReference>
<name>A0ABY5BD56_BURGL</name>